<dbReference type="Proteomes" id="UP001231649">
    <property type="component" value="Chromosome 8"/>
</dbReference>
<organism evidence="1 2">
    <name type="scientific">Mythimna loreyi</name>
    <dbReference type="NCBI Taxonomy" id="667449"/>
    <lineage>
        <taxon>Eukaryota</taxon>
        <taxon>Metazoa</taxon>
        <taxon>Ecdysozoa</taxon>
        <taxon>Arthropoda</taxon>
        <taxon>Hexapoda</taxon>
        <taxon>Insecta</taxon>
        <taxon>Pterygota</taxon>
        <taxon>Neoptera</taxon>
        <taxon>Endopterygota</taxon>
        <taxon>Lepidoptera</taxon>
        <taxon>Glossata</taxon>
        <taxon>Ditrysia</taxon>
        <taxon>Noctuoidea</taxon>
        <taxon>Noctuidae</taxon>
        <taxon>Noctuinae</taxon>
        <taxon>Hadenini</taxon>
        <taxon>Mythimna</taxon>
    </lineage>
</organism>
<name>A0ACC2QU46_9NEOP</name>
<keyword evidence="2" id="KW-1185">Reference proteome</keyword>
<gene>
    <name evidence="1" type="ORF">PYW08_015865</name>
</gene>
<protein>
    <submittedName>
        <fullName evidence="1">Uncharacterized protein</fullName>
    </submittedName>
</protein>
<proteinExistence type="predicted"/>
<sequence length="515" mass="58402">MTYGKVHRFFLRTVASQGVLSISDAQAVLERFNDEEQLSVTDVVRAINDEIRPYYQEIKMTQDEVTNEDCIVFLSLADDAATKAQNLFSATELEYFRLLIEQIMSTESRQITKIFAMNLVSSMKSSFTKTDAEKVLNTWSRMRYFEKEQDNYALGLRAIHEFEGYFRQNMEHAVEDCVLCKHIVCRGYNCPGCAKAIHTRCLMRYLEKVTKWPCCKLDYEQEQLERLRNESSRLPPTQLLDTTPHSEGNQTVAEPTQMEESSELMEQTQDTQEIIPEISQRVTRKRKRQISRQTKVPTLHPLKESITEAPVEDDNSRRSSRDSNAEAPIQSANSRRSSRESNAEAPIQSVTSRRSSKDSNAEAPIQSATSRRSSRDSVTQAPTEVKTRNRSKRSGTVAAPTQVTTTRRSTKSGTVAAPTQVTTTRRSTKSGTVEAPTQATTTNRSGRNSTVEKPTEETAPSRSTKRSNVKAPTQVTTTLRSTRSTPVKAIEESFKNMEVKEEVVIQRVTRKRKQQ</sequence>
<dbReference type="EMBL" id="CM056784">
    <property type="protein sequence ID" value="KAJ8724391.1"/>
    <property type="molecule type" value="Genomic_DNA"/>
</dbReference>
<reference evidence="1" key="1">
    <citation type="submission" date="2023-03" db="EMBL/GenBank/DDBJ databases">
        <title>Chromosome-level genomes of two armyworms, Mythimna separata and Mythimna loreyi, provide insights into the biosynthesis and reception of sex pheromones.</title>
        <authorList>
            <person name="Zhao H."/>
        </authorList>
    </citation>
    <scope>NUCLEOTIDE SEQUENCE</scope>
    <source>
        <strain evidence="1">BeijingLab</strain>
    </source>
</reference>
<accession>A0ACC2QU46</accession>
<evidence type="ECO:0000313" key="1">
    <source>
        <dbReference type="EMBL" id="KAJ8724391.1"/>
    </source>
</evidence>
<comment type="caution">
    <text evidence="1">The sequence shown here is derived from an EMBL/GenBank/DDBJ whole genome shotgun (WGS) entry which is preliminary data.</text>
</comment>
<evidence type="ECO:0000313" key="2">
    <source>
        <dbReference type="Proteomes" id="UP001231649"/>
    </source>
</evidence>